<keyword evidence="2" id="KW-0012">Acyltransferase</keyword>
<dbReference type="STRING" id="1134406.ADN00_09860"/>
<dbReference type="SUPFAM" id="SSF55729">
    <property type="entry name" value="Acyl-CoA N-acyltransferases (Nat)"/>
    <property type="match status" value="1"/>
</dbReference>
<dbReference type="CDD" id="cd04301">
    <property type="entry name" value="NAT_SF"/>
    <property type="match status" value="1"/>
</dbReference>
<dbReference type="Pfam" id="PF00583">
    <property type="entry name" value="Acetyltransf_1"/>
    <property type="match status" value="1"/>
</dbReference>
<comment type="caution">
    <text evidence="4">The sequence shown here is derived from an EMBL/GenBank/DDBJ whole genome shotgun (WGS) entry which is preliminary data.</text>
</comment>
<evidence type="ECO:0000313" key="5">
    <source>
        <dbReference type="Proteomes" id="UP000050417"/>
    </source>
</evidence>
<dbReference type="InterPro" id="IPR000182">
    <property type="entry name" value="GNAT_dom"/>
</dbReference>
<feature type="domain" description="N-acetyltransferase" evidence="3">
    <location>
        <begin position="11"/>
        <end position="158"/>
    </location>
</feature>
<dbReference type="InterPro" id="IPR050680">
    <property type="entry name" value="YpeA/RimI_acetyltransf"/>
</dbReference>
<gene>
    <name evidence="4" type="ORF">ADN00_09860</name>
</gene>
<organism evidence="4 5">
    <name type="scientific">Ornatilinea apprima</name>
    <dbReference type="NCBI Taxonomy" id="1134406"/>
    <lineage>
        <taxon>Bacteria</taxon>
        <taxon>Bacillati</taxon>
        <taxon>Chloroflexota</taxon>
        <taxon>Anaerolineae</taxon>
        <taxon>Anaerolineales</taxon>
        <taxon>Anaerolineaceae</taxon>
        <taxon>Ornatilinea</taxon>
    </lineage>
</organism>
<dbReference type="EMBL" id="LGCL01000024">
    <property type="protein sequence ID" value="KPL76896.1"/>
    <property type="molecule type" value="Genomic_DNA"/>
</dbReference>
<dbReference type="Proteomes" id="UP000050417">
    <property type="component" value="Unassembled WGS sequence"/>
</dbReference>
<dbReference type="Gene3D" id="3.40.630.30">
    <property type="match status" value="1"/>
</dbReference>
<proteinExistence type="predicted"/>
<evidence type="ECO:0000256" key="1">
    <source>
        <dbReference type="ARBA" id="ARBA00022679"/>
    </source>
</evidence>
<dbReference type="AlphaFoldDB" id="A0A0P6X502"/>
<accession>A0A0P6X502</accession>
<evidence type="ECO:0000259" key="3">
    <source>
        <dbReference type="PROSITE" id="PS51186"/>
    </source>
</evidence>
<keyword evidence="5" id="KW-1185">Reference proteome</keyword>
<keyword evidence="1" id="KW-0808">Transferase</keyword>
<dbReference type="PANTHER" id="PTHR43420">
    <property type="entry name" value="ACETYLTRANSFERASE"/>
    <property type="match status" value="1"/>
</dbReference>
<dbReference type="InterPro" id="IPR016181">
    <property type="entry name" value="Acyl_CoA_acyltransferase"/>
</dbReference>
<sequence>MLANTINMPTLTHHTLEHTPLTTIHRAFVDAFSEYEVKIEMPIEKLAEMLTTRSFSPAWSLGAFDGEAMAGFILLGARQMAGETVVYDVATGVTRAYQQQGLGDRLLKDLLARLPAWGVDSFVLEVLEHNTAAQKLYRRNGFEISRKFNCYQKSFDAPQAEQIPSSSRGAEDLRALDLPAYLSFAPSWQNALESVQNNPGQYHLEIIREGGEVHAYGIVHKQRGDVMQLGVAPACRSTAEVAGMIARLRAHTLSERLVFLNVEAGSALDRDLLALGFENTVNQYEMVYQVA</sequence>
<name>A0A0P6X502_9CHLR</name>
<dbReference type="GO" id="GO:0016747">
    <property type="term" value="F:acyltransferase activity, transferring groups other than amino-acyl groups"/>
    <property type="evidence" value="ECO:0007669"/>
    <property type="project" value="InterPro"/>
</dbReference>
<reference evidence="4 5" key="1">
    <citation type="submission" date="2015-07" db="EMBL/GenBank/DDBJ databases">
        <title>Genome sequence of Ornatilinea apprima DSM 23815.</title>
        <authorList>
            <person name="Hemp J."/>
            <person name="Ward L.M."/>
            <person name="Pace L.A."/>
            <person name="Fischer W.W."/>
        </authorList>
    </citation>
    <scope>NUCLEOTIDE SEQUENCE [LARGE SCALE GENOMIC DNA]</scope>
    <source>
        <strain evidence="4 5">P3M-1</strain>
    </source>
</reference>
<dbReference type="PROSITE" id="PS51186">
    <property type="entry name" value="GNAT"/>
    <property type="match status" value="1"/>
</dbReference>
<protein>
    <recommendedName>
        <fullName evidence="3">N-acetyltransferase domain-containing protein</fullName>
    </recommendedName>
</protein>
<evidence type="ECO:0000313" key="4">
    <source>
        <dbReference type="EMBL" id="KPL76896.1"/>
    </source>
</evidence>
<evidence type="ECO:0000256" key="2">
    <source>
        <dbReference type="ARBA" id="ARBA00023315"/>
    </source>
</evidence>
<dbReference type="PANTHER" id="PTHR43420:SF44">
    <property type="entry name" value="ACETYLTRANSFERASE YPEA"/>
    <property type="match status" value="1"/>
</dbReference>